<accession>A0AAV4PHP5</accession>
<proteinExistence type="predicted"/>
<protein>
    <submittedName>
        <fullName evidence="1">Uncharacterized protein</fullName>
    </submittedName>
</protein>
<dbReference type="Proteomes" id="UP001054945">
    <property type="component" value="Unassembled WGS sequence"/>
</dbReference>
<reference evidence="1 2" key="1">
    <citation type="submission" date="2021-06" db="EMBL/GenBank/DDBJ databases">
        <title>Caerostris extrusa draft genome.</title>
        <authorList>
            <person name="Kono N."/>
            <person name="Arakawa K."/>
        </authorList>
    </citation>
    <scope>NUCLEOTIDE SEQUENCE [LARGE SCALE GENOMIC DNA]</scope>
</reference>
<organism evidence="1 2">
    <name type="scientific">Caerostris extrusa</name>
    <name type="common">Bark spider</name>
    <name type="synonym">Caerostris bankana</name>
    <dbReference type="NCBI Taxonomy" id="172846"/>
    <lineage>
        <taxon>Eukaryota</taxon>
        <taxon>Metazoa</taxon>
        <taxon>Ecdysozoa</taxon>
        <taxon>Arthropoda</taxon>
        <taxon>Chelicerata</taxon>
        <taxon>Arachnida</taxon>
        <taxon>Araneae</taxon>
        <taxon>Araneomorphae</taxon>
        <taxon>Entelegynae</taxon>
        <taxon>Araneoidea</taxon>
        <taxon>Araneidae</taxon>
        <taxon>Caerostris</taxon>
    </lineage>
</organism>
<name>A0AAV4PHP5_CAEEX</name>
<sequence length="78" mass="9246">MKTKDGWLEFHVQWIRWKEFSFANYSHTKKEEIEVSSCKGLCKCGPFRSSEGNPFFSLQSSLLEVQELNPFRFILVHM</sequence>
<comment type="caution">
    <text evidence="1">The sequence shown here is derived from an EMBL/GenBank/DDBJ whole genome shotgun (WGS) entry which is preliminary data.</text>
</comment>
<dbReference type="AlphaFoldDB" id="A0AAV4PHP5"/>
<gene>
    <name evidence="1" type="ORF">CEXT_805131</name>
</gene>
<keyword evidence="2" id="KW-1185">Reference proteome</keyword>
<evidence type="ECO:0000313" key="1">
    <source>
        <dbReference type="EMBL" id="GIX95903.1"/>
    </source>
</evidence>
<evidence type="ECO:0000313" key="2">
    <source>
        <dbReference type="Proteomes" id="UP001054945"/>
    </source>
</evidence>
<dbReference type="EMBL" id="BPLR01004575">
    <property type="protein sequence ID" value="GIX95903.1"/>
    <property type="molecule type" value="Genomic_DNA"/>
</dbReference>